<evidence type="ECO:0000256" key="1">
    <source>
        <dbReference type="ARBA" id="ARBA00007118"/>
    </source>
</evidence>
<gene>
    <name evidence="4" type="ORF">SAMN06275492_11157</name>
</gene>
<keyword evidence="2" id="KW-0560">Oxidoreductase</keyword>
<evidence type="ECO:0000256" key="2">
    <source>
        <dbReference type="ARBA" id="ARBA00023002"/>
    </source>
</evidence>
<reference evidence="5" key="1">
    <citation type="submission" date="2017-04" db="EMBL/GenBank/DDBJ databases">
        <authorList>
            <person name="Varghese N."/>
            <person name="Submissions S."/>
        </authorList>
    </citation>
    <scope>NUCLEOTIDE SEQUENCE [LARGE SCALE GENOMIC DNA]</scope>
    <source>
        <strain evidence="5">USBA 82</strain>
    </source>
</reference>
<name>A0A1X7JH11_9BACT</name>
<organism evidence="4 5">
    <name type="scientific">Dethiosulfovibrio salsuginis</name>
    <dbReference type="NCBI Taxonomy" id="561720"/>
    <lineage>
        <taxon>Bacteria</taxon>
        <taxon>Thermotogati</taxon>
        <taxon>Synergistota</taxon>
        <taxon>Synergistia</taxon>
        <taxon>Synergistales</taxon>
        <taxon>Dethiosulfovibrionaceae</taxon>
        <taxon>Dethiosulfovibrio</taxon>
    </lineage>
</organism>
<dbReference type="Proteomes" id="UP000193355">
    <property type="component" value="Unassembled WGS sequence"/>
</dbReference>
<keyword evidence="5" id="KW-1185">Reference proteome</keyword>
<feature type="domain" description="Nitroreductase" evidence="3">
    <location>
        <begin position="15"/>
        <end position="91"/>
    </location>
</feature>
<accession>A0A1X7JH11</accession>
<dbReference type="STRING" id="561720.SAMN06275492_11157"/>
<protein>
    <submittedName>
        <fullName evidence="4">Nitroreductase</fullName>
    </submittedName>
</protein>
<dbReference type="Gene3D" id="3.40.109.10">
    <property type="entry name" value="NADH Oxidase"/>
    <property type="match status" value="1"/>
</dbReference>
<evidence type="ECO:0000313" key="4">
    <source>
        <dbReference type="EMBL" id="SMG26568.1"/>
    </source>
</evidence>
<dbReference type="InterPro" id="IPR029479">
    <property type="entry name" value="Nitroreductase"/>
</dbReference>
<dbReference type="PANTHER" id="PTHR43673:SF10">
    <property type="entry name" value="NADH DEHYDROGENASE_NAD(P)H NITROREDUCTASE XCC3605-RELATED"/>
    <property type="match status" value="1"/>
</dbReference>
<dbReference type="Pfam" id="PF00881">
    <property type="entry name" value="Nitroreductase"/>
    <property type="match status" value="1"/>
</dbReference>
<sequence>MNKLSESMPDALRAILARRSVRRFHRDRPVEGWKRDCILAAATSAPSAKGIRPFRFLVLEDRSILDSLADALSQGIIFKEAPLAIAVCADLSSYPEGSLGWLEDCSAALENTLIAATSLDLSSVWFGVYRRSPKEEHVREVLKVPPHVEVQGIAVIGYGAEEQPPREGIDLPLIGVGTWDMAFDMGK</sequence>
<dbReference type="InterPro" id="IPR000415">
    <property type="entry name" value="Nitroreductase-like"/>
</dbReference>
<evidence type="ECO:0000259" key="3">
    <source>
        <dbReference type="Pfam" id="PF00881"/>
    </source>
</evidence>
<dbReference type="PANTHER" id="PTHR43673">
    <property type="entry name" value="NAD(P)H NITROREDUCTASE YDGI-RELATED"/>
    <property type="match status" value="1"/>
</dbReference>
<dbReference type="EMBL" id="FXBB01000011">
    <property type="protein sequence ID" value="SMG26568.1"/>
    <property type="molecule type" value="Genomic_DNA"/>
</dbReference>
<dbReference type="SUPFAM" id="SSF55469">
    <property type="entry name" value="FMN-dependent nitroreductase-like"/>
    <property type="match status" value="1"/>
</dbReference>
<comment type="similarity">
    <text evidence="1">Belongs to the nitroreductase family.</text>
</comment>
<dbReference type="AlphaFoldDB" id="A0A1X7JH11"/>
<evidence type="ECO:0000313" key="5">
    <source>
        <dbReference type="Proteomes" id="UP000193355"/>
    </source>
</evidence>
<dbReference type="GO" id="GO:0016491">
    <property type="term" value="F:oxidoreductase activity"/>
    <property type="evidence" value="ECO:0007669"/>
    <property type="project" value="UniProtKB-KW"/>
</dbReference>
<proteinExistence type="inferred from homology"/>
<dbReference type="RefSeq" id="WP_234986147.1">
    <property type="nucleotide sequence ID" value="NZ_FXBB01000011.1"/>
</dbReference>